<dbReference type="Pfam" id="PF14457">
    <property type="entry name" value="Prok-E2_A"/>
    <property type="match status" value="1"/>
</dbReference>
<dbReference type="InterPro" id="IPR045886">
    <property type="entry name" value="ThiF/MoeB/HesA"/>
</dbReference>
<evidence type="ECO:0000259" key="6">
    <source>
        <dbReference type="PROSITE" id="PS50249"/>
    </source>
</evidence>
<dbReference type="GO" id="GO:0046872">
    <property type="term" value="F:metal ion binding"/>
    <property type="evidence" value="ECO:0007669"/>
    <property type="project" value="UniProtKB-KW"/>
</dbReference>
<dbReference type="EMBL" id="JACHIR010000001">
    <property type="protein sequence ID" value="MBB5896689.1"/>
    <property type="molecule type" value="Genomic_DNA"/>
</dbReference>
<keyword evidence="3" id="KW-0378">Hydrolase</keyword>
<name>A0A7W9KRI9_9PSEU</name>
<evidence type="ECO:0000313" key="7">
    <source>
        <dbReference type="EMBL" id="MBB5896689.1"/>
    </source>
</evidence>
<protein>
    <submittedName>
        <fullName evidence="7">Integrative and conjugative element protein (TIGR02256 family)</fullName>
    </submittedName>
</protein>
<dbReference type="Pfam" id="PF14464">
    <property type="entry name" value="Prok-JAB"/>
    <property type="match status" value="1"/>
</dbReference>
<dbReference type="InterPro" id="IPR028090">
    <property type="entry name" value="JAB_dom_prok"/>
</dbReference>
<evidence type="ECO:0000256" key="4">
    <source>
        <dbReference type="ARBA" id="ARBA00022833"/>
    </source>
</evidence>
<evidence type="ECO:0000313" key="8">
    <source>
        <dbReference type="Proteomes" id="UP000585638"/>
    </source>
</evidence>
<dbReference type="Pfam" id="PF00899">
    <property type="entry name" value="ThiF"/>
    <property type="match status" value="1"/>
</dbReference>
<dbReference type="GO" id="GO:0006508">
    <property type="term" value="P:proteolysis"/>
    <property type="evidence" value="ECO:0007669"/>
    <property type="project" value="UniProtKB-KW"/>
</dbReference>
<dbReference type="InterPro" id="IPR037518">
    <property type="entry name" value="MPN"/>
</dbReference>
<comment type="caution">
    <text evidence="7">The sequence shown here is derived from an EMBL/GenBank/DDBJ whole genome shotgun (WGS) entry which is preliminary data.</text>
</comment>
<dbReference type="PROSITE" id="PS50249">
    <property type="entry name" value="MPN"/>
    <property type="match status" value="1"/>
</dbReference>
<evidence type="ECO:0000256" key="1">
    <source>
        <dbReference type="ARBA" id="ARBA00022670"/>
    </source>
</evidence>
<keyword evidence="8" id="KW-1185">Reference proteome</keyword>
<dbReference type="GO" id="GO:0004792">
    <property type="term" value="F:thiosulfate-cyanide sulfurtransferase activity"/>
    <property type="evidence" value="ECO:0007669"/>
    <property type="project" value="TreeGrafter"/>
</dbReference>
<keyword evidence="5" id="KW-0482">Metalloprotease</keyword>
<proteinExistence type="predicted"/>
<feature type="domain" description="MPN" evidence="6">
    <location>
        <begin position="594"/>
        <end position="732"/>
    </location>
</feature>
<sequence>MSTTEPLTDGQHRALDELRYLERVAGGRVKVEAATDDGRIDITIYCGSDRSKDADAQLQAWEPFSILVGRRYPLEVPAVQVRHRRFAGLPHVVWGEYLCLHVGDNDWDPGRGMQGLLERLLAWLDHVATGTLTGPDLPWEPPIARAIPQLGRLIIRPELPDALVTTGEPHIALAVVTAVGDRKYELRQWLTGPDDLQSTLDPPNFLAVGVILQRPADYSYPTRRAELLASLRDHGFSLGMMQELTDLALVGNVKLWEGVPLSLETWPLPFLLVISPSPGHAGPRHPAAHVAAWYTDPLKQGDELLWLKVYDRRPSIVTRRDHSRPAHWLTGQRILVLGCGALGAPVAESCVRAGAEFVECVDNRAVHPGILVRQPYRYDDIGHAKATVLAERLRGITPEATVEGTISNAIDLVADDGFLAQFDLVVDATANRSVAVGLERTRWTMSDRRPPVLSVMVGHDCERAIGTLALPSATGGGVDALRRLALAAGEDDGWQDVLDDFFPDPPRTELFQPEPGCSDPTFVGSAMDMSAFAGQLLNDALAQLATPVPVNKLVPALSATVLRSTEAVGSGPAVRRRQWRGDMLLTEAGHRFQVRVDPAASAGIRAEIERVAEFKDLDCETGGYLLGQIDQASRVVWITEAPPPPPGSEATATSVKLIPDFVRQVVAERRARTRGLVDWVGTWHTHPHSEPNPSSLDVSTAAGLAEERGALLLLIVGGGPGRLTAWTEHRQQPDFHTRLFLPS</sequence>
<dbReference type="InterPro" id="IPR000594">
    <property type="entry name" value="ThiF_NAD_FAD-bd"/>
</dbReference>
<dbReference type="PANTHER" id="PTHR10953:SF102">
    <property type="entry name" value="ADENYLYLTRANSFERASE AND SULFURTRANSFERASE MOCS3"/>
    <property type="match status" value="1"/>
</dbReference>
<dbReference type="Proteomes" id="UP000585638">
    <property type="component" value="Unassembled WGS sequence"/>
</dbReference>
<dbReference type="SUPFAM" id="SSF102712">
    <property type="entry name" value="JAB1/MPN domain"/>
    <property type="match status" value="1"/>
</dbReference>
<dbReference type="RefSeq" id="WP_184868289.1">
    <property type="nucleotide sequence ID" value="NZ_BAAAWY010000061.1"/>
</dbReference>
<accession>A0A7W9KRI9</accession>
<dbReference type="AlphaFoldDB" id="A0A7W9KRI9"/>
<dbReference type="GO" id="GO:0016779">
    <property type="term" value="F:nucleotidyltransferase activity"/>
    <property type="evidence" value="ECO:0007669"/>
    <property type="project" value="TreeGrafter"/>
</dbReference>
<keyword evidence="1" id="KW-0645">Protease</keyword>
<dbReference type="InterPro" id="IPR035985">
    <property type="entry name" value="Ubiquitin-activating_enz"/>
</dbReference>
<evidence type="ECO:0000256" key="2">
    <source>
        <dbReference type="ARBA" id="ARBA00022723"/>
    </source>
</evidence>
<gene>
    <name evidence="7" type="ORF">BJ998_007885</name>
</gene>
<dbReference type="InterPro" id="IPR032865">
    <property type="entry name" value="Prok-E2_A"/>
</dbReference>
<dbReference type="GO" id="GO:0008641">
    <property type="term" value="F:ubiquitin-like modifier activating enzyme activity"/>
    <property type="evidence" value="ECO:0007669"/>
    <property type="project" value="InterPro"/>
</dbReference>
<evidence type="ECO:0000256" key="3">
    <source>
        <dbReference type="ARBA" id="ARBA00022801"/>
    </source>
</evidence>
<dbReference type="SUPFAM" id="SSF54495">
    <property type="entry name" value="UBC-like"/>
    <property type="match status" value="1"/>
</dbReference>
<keyword evidence="2" id="KW-0479">Metal-binding</keyword>
<dbReference type="Gene3D" id="3.40.140.10">
    <property type="entry name" value="Cytidine Deaminase, domain 2"/>
    <property type="match status" value="1"/>
</dbReference>
<reference evidence="7 8" key="1">
    <citation type="submission" date="2020-08" db="EMBL/GenBank/DDBJ databases">
        <title>Sequencing the genomes of 1000 actinobacteria strains.</title>
        <authorList>
            <person name="Klenk H.-P."/>
        </authorList>
    </citation>
    <scope>NUCLEOTIDE SEQUENCE [LARGE SCALE GENOMIC DNA]</scope>
    <source>
        <strain evidence="7 8">DSM 43851</strain>
    </source>
</reference>
<evidence type="ECO:0000256" key="5">
    <source>
        <dbReference type="ARBA" id="ARBA00023049"/>
    </source>
</evidence>
<organism evidence="7 8">
    <name type="scientific">Kutzneria kofuensis</name>
    <dbReference type="NCBI Taxonomy" id="103725"/>
    <lineage>
        <taxon>Bacteria</taxon>
        <taxon>Bacillati</taxon>
        <taxon>Actinomycetota</taxon>
        <taxon>Actinomycetes</taxon>
        <taxon>Pseudonocardiales</taxon>
        <taxon>Pseudonocardiaceae</taxon>
        <taxon>Kutzneria</taxon>
    </lineage>
</organism>
<keyword evidence="4" id="KW-0862">Zinc</keyword>
<dbReference type="Gene3D" id="3.40.50.720">
    <property type="entry name" value="NAD(P)-binding Rossmann-like Domain"/>
    <property type="match status" value="1"/>
</dbReference>
<dbReference type="InterPro" id="IPR016135">
    <property type="entry name" value="UBQ-conjugating_enzyme/RWD"/>
</dbReference>
<dbReference type="GO" id="GO:0008237">
    <property type="term" value="F:metallopeptidase activity"/>
    <property type="evidence" value="ECO:0007669"/>
    <property type="project" value="UniProtKB-KW"/>
</dbReference>
<dbReference type="PANTHER" id="PTHR10953">
    <property type="entry name" value="UBIQUITIN-ACTIVATING ENZYME E1"/>
    <property type="match status" value="1"/>
</dbReference>
<dbReference type="GO" id="GO:0005737">
    <property type="term" value="C:cytoplasm"/>
    <property type="evidence" value="ECO:0007669"/>
    <property type="project" value="TreeGrafter"/>
</dbReference>
<dbReference type="SUPFAM" id="SSF69572">
    <property type="entry name" value="Activating enzymes of the ubiquitin-like proteins"/>
    <property type="match status" value="1"/>
</dbReference>